<dbReference type="PANTHER" id="PTHR30055">
    <property type="entry name" value="HTH-TYPE TRANSCRIPTIONAL REGULATOR RUTR"/>
    <property type="match status" value="1"/>
</dbReference>
<dbReference type="EMBL" id="CP035495">
    <property type="protein sequence ID" value="QAY63456.1"/>
    <property type="molecule type" value="Genomic_DNA"/>
</dbReference>
<dbReference type="AlphaFoldDB" id="A0A4P6EMC7"/>
<dbReference type="GO" id="GO:0000976">
    <property type="term" value="F:transcription cis-regulatory region binding"/>
    <property type="evidence" value="ECO:0007669"/>
    <property type="project" value="TreeGrafter"/>
</dbReference>
<dbReference type="SUPFAM" id="SSF48498">
    <property type="entry name" value="Tetracyclin repressor-like, C-terminal domain"/>
    <property type="match status" value="1"/>
</dbReference>
<dbReference type="Gene3D" id="1.10.357.10">
    <property type="entry name" value="Tetracycline Repressor, domain 2"/>
    <property type="match status" value="1"/>
</dbReference>
<evidence type="ECO:0000313" key="6">
    <source>
        <dbReference type="Proteomes" id="UP000291758"/>
    </source>
</evidence>
<dbReference type="InterPro" id="IPR036271">
    <property type="entry name" value="Tet_transcr_reg_TetR-rel_C_sf"/>
</dbReference>
<dbReference type="Pfam" id="PF17932">
    <property type="entry name" value="TetR_C_24"/>
    <property type="match status" value="1"/>
</dbReference>
<dbReference type="InterPro" id="IPR041490">
    <property type="entry name" value="KstR2_TetR_C"/>
</dbReference>
<organism evidence="5 6">
    <name type="scientific">Xylanimonas allomyrinae</name>
    <dbReference type="NCBI Taxonomy" id="2509459"/>
    <lineage>
        <taxon>Bacteria</taxon>
        <taxon>Bacillati</taxon>
        <taxon>Actinomycetota</taxon>
        <taxon>Actinomycetes</taxon>
        <taxon>Micrococcales</taxon>
        <taxon>Promicromonosporaceae</taxon>
        <taxon>Xylanimonas</taxon>
    </lineage>
</organism>
<feature type="region of interest" description="Disordered" evidence="3">
    <location>
        <begin position="182"/>
        <end position="212"/>
    </location>
</feature>
<feature type="region of interest" description="Disordered" evidence="3">
    <location>
        <begin position="235"/>
        <end position="276"/>
    </location>
</feature>
<feature type="domain" description="HTH tetR-type" evidence="4">
    <location>
        <begin position="15"/>
        <end position="75"/>
    </location>
</feature>
<feature type="compositionally biased region" description="Gly residues" evidence="3">
    <location>
        <begin position="194"/>
        <end position="205"/>
    </location>
</feature>
<dbReference type="Gene3D" id="1.10.10.60">
    <property type="entry name" value="Homeodomain-like"/>
    <property type="match status" value="1"/>
</dbReference>
<dbReference type="Pfam" id="PF00440">
    <property type="entry name" value="TetR_N"/>
    <property type="match status" value="1"/>
</dbReference>
<dbReference type="InterPro" id="IPR023772">
    <property type="entry name" value="DNA-bd_HTH_TetR-type_CS"/>
</dbReference>
<evidence type="ECO:0000313" key="5">
    <source>
        <dbReference type="EMBL" id="QAY63456.1"/>
    </source>
</evidence>
<accession>A0A4P6EMC7</accession>
<dbReference type="OrthoDB" id="9816320at2"/>
<dbReference type="RefSeq" id="WP_129204551.1">
    <property type="nucleotide sequence ID" value="NZ_CP035495.1"/>
</dbReference>
<dbReference type="PANTHER" id="PTHR30055:SF226">
    <property type="entry name" value="HTH-TYPE TRANSCRIPTIONAL REGULATOR PKSA"/>
    <property type="match status" value="1"/>
</dbReference>
<evidence type="ECO:0000256" key="1">
    <source>
        <dbReference type="ARBA" id="ARBA00023125"/>
    </source>
</evidence>
<gene>
    <name evidence="5" type="ORF">ET495_09550</name>
</gene>
<protein>
    <submittedName>
        <fullName evidence="5">TetR/AcrR family transcriptional regulator</fullName>
    </submittedName>
</protein>
<keyword evidence="1 2" id="KW-0238">DNA-binding</keyword>
<dbReference type="PROSITE" id="PS01081">
    <property type="entry name" value="HTH_TETR_1"/>
    <property type="match status" value="1"/>
</dbReference>
<dbReference type="KEGG" id="xyl:ET495_09550"/>
<evidence type="ECO:0000259" key="4">
    <source>
        <dbReference type="PROSITE" id="PS50977"/>
    </source>
</evidence>
<reference evidence="5 6" key="1">
    <citation type="submission" date="2019-01" db="EMBL/GenBank/DDBJ databases">
        <title>Genome sequencing of strain 2JSPR-7.</title>
        <authorList>
            <person name="Heo J."/>
            <person name="Kim S.-J."/>
            <person name="Kim J.-S."/>
            <person name="Hong S.-B."/>
            <person name="Kwon S.-W."/>
        </authorList>
    </citation>
    <scope>NUCLEOTIDE SEQUENCE [LARGE SCALE GENOMIC DNA]</scope>
    <source>
        <strain evidence="5 6">2JSPR-7</strain>
    </source>
</reference>
<dbReference type="InterPro" id="IPR001647">
    <property type="entry name" value="HTH_TetR"/>
</dbReference>
<dbReference type="SUPFAM" id="SSF46689">
    <property type="entry name" value="Homeodomain-like"/>
    <property type="match status" value="1"/>
</dbReference>
<dbReference type="InterPro" id="IPR009057">
    <property type="entry name" value="Homeodomain-like_sf"/>
</dbReference>
<dbReference type="GO" id="GO:0003700">
    <property type="term" value="F:DNA-binding transcription factor activity"/>
    <property type="evidence" value="ECO:0007669"/>
    <property type="project" value="TreeGrafter"/>
</dbReference>
<dbReference type="PROSITE" id="PS50977">
    <property type="entry name" value="HTH_TETR_2"/>
    <property type="match status" value="1"/>
</dbReference>
<dbReference type="InterPro" id="IPR050109">
    <property type="entry name" value="HTH-type_TetR-like_transc_reg"/>
</dbReference>
<proteinExistence type="predicted"/>
<sequence length="276" mass="28103">MVPYRQTTARLAAQEAKRTALVDAAHTLLARGGFGAVSIQSVAARAGVSTGSVYSYFPDKAALLVAAFRLAADVELHAVQAACRPAPGDPPGERSARRLGRAVDTFARRAMRGRTLAAALLLDPVDPAVDAARLEYRRAYAEAFGSVVRDGIASGELPEQDAALAAAALVGVIGESLTGPLSPLGAGRADDGAGPDGDGRGGPGDGSWPTDADVERDRVVASILRFCLGAVGSPLASAAHVPDPHPARPVVSAPAPETPAHDPNPSPPVPASKEIP</sequence>
<evidence type="ECO:0000256" key="2">
    <source>
        <dbReference type="PROSITE-ProRule" id="PRU00335"/>
    </source>
</evidence>
<evidence type="ECO:0000256" key="3">
    <source>
        <dbReference type="SAM" id="MobiDB-lite"/>
    </source>
</evidence>
<dbReference type="PRINTS" id="PR00455">
    <property type="entry name" value="HTHTETR"/>
</dbReference>
<feature type="DNA-binding region" description="H-T-H motif" evidence="2">
    <location>
        <begin position="38"/>
        <end position="57"/>
    </location>
</feature>
<dbReference type="Proteomes" id="UP000291758">
    <property type="component" value="Chromosome"/>
</dbReference>
<name>A0A4P6EMC7_9MICO</name>
<keyword evidence="6" id="KW-1185">Reference proteome</keyword>